<comment type="subcellular location">
    <subcellularLocation>
        <location evidence="1">Membrane</location>
        <topology evidence="1">Multi-pass membrane protein</topology>
    </subcellularLocation>
</comment>
<reference evidence="6 7" key="1">
    <citation type="submission" date="2019-10" db="EMBL/GenBank/DDBJ databases">
        <authorList>
            <person name="Palmer J.M."/>
        </authorList>
    </citation>
    <scope>NUCLEOTIDE SEQUENCE [LARGE SCALE GENOMIC DNA]</scope>
    <source>
        <strain evidence="6 7">TWF718</strain>
    </source>
</reference>
<feature type="transmembrane region" description="Helical" evidence="5">
    <location>
        <begin position="20"/>
        <end position="41"/>
    </location>
</feature>
<dbReference type="Pfam" id="PF04479">
    <property type="entry name" value="RTA1"/>
    <property type="match status" value="1"/>
</dbReference>
<evidence type="ECO:0000313" key="6">
    <source>
        <dbReference type="EMBL" id="KAK6331861.1"/>
    </source>
</evidence>
<feature type="transmembrane region" description="Helical" evidence="5">
    <location>
        <begin position="123"/>
        <end position="144"/>
    </location>
</feature>
<dbReference type="PANTHER" id="PTHR31465:SF27">
    <property type="entry name" value="DOMAIN PROTEIN, PUTATIVE (AFU_ORTHOLOGUE AFUA_3G01030)-RELATED"/>
    <property type="match status" value="1"/>
</dbReference>
<keyword evidence="3 5" id="KW-1133">Transmembrane helix</keyword>
<evidence type="ECO:0000256" key="5">
    <source>
        <dbReference type="SAM" id="Phobius"/>
    </source>
</evidence>
<comment type="caution">
    <text evidence="6">The sequence shown here is derived from an EMBL/GenBank/DDBJ whole genome shotgun (WGS) entry which is preliminary data.</text>
</comment>
<protein>
    <submittedName>
        <fullName evidence="6">Uncharacterized protein</fullName>
    </submittedName>
</protein>
<feature type="transmembrane region" description="Helical" evidence="5">
    <location>
        <begin position="48"/>
        <end position="69"/>
    </location>
</feature>
<feature type="transmembrane region" description="Helical" evidence="5">
    <location>
        <begin position="81"/>
        <end position="103"/>
    </location>
</feature>
<dbReference type="PANTHER" id="PTHR31465">
    <property type="entry name" value="PROTEIN RTA1-RELATED"/>
    <property type="match status" value="1"/>
</dbReference>
<feature type="transmembrane region" description="Helical" evidence="5">
    <location>
        <begin position="203"/>
        <end position="221"/>
    </location>
</feature>
<dbReference type="GO" id="GO:0016020">
    <property type="term" value="C:membrane"/>
    <property type="evidence" value="ECO:0007669"/>
    <property type="project" value="UniProtKB-SubCell"/>
</dbReference>
<evidence type="ECO:0000256" key="3">
    <source>
        <dbReference type="ARBA" id="ARBA00022989"/>
    </source>
</evidence>
<dbReference type="AlphaFoldDB" id="A0AAN8R8R4"/>
<keyword evidence="4 5" id="KW-0472">Membrane</keyword>
<sequence length="296" mass="33508">MVELKPLEGTEDAYLWKYLPSIPAAAVAIALFAIPTILLCWKLIKSRTWFCIPFAIGGILQVAGYGVRIYCHFNTDQLAPYAVQASFIILAPVFYAASIYMVLRRLIRSIGGDRFSPVPIRWLTWVFVTGDIVALTIQGNAVGLTTKASTQKIGEWVITGGLIAHILIFGFFFYVCSIFHYRMNKDLKENPRNGPHLTVPWRAGLKMLYSCSALIMVRSIFRVIEYVMGVDAYLLATEWPWYVFDAALMFATQVIFVVWFPEHFKIRDDVSKNEGESDDATLVMEETGSRRGFDNC</sequence>
<evidence type="ECO:0000313" key="7">
    <source>
        <dbReference type="Proteomes" id="UP001313282"/>
    </source>
</evidence>
<gene>
    <name evidence="6" type="ORF">TWF718_002400</name>
</gene>
<feature type="transmembrane region" description="Helical" evidence="5">
    <location>
        <begin position="241"/>
        <end position="260"/>
    </location>
</feature>
<proteinExistence type="predicted"/>
<keyword evidence="2 5" id="KW-0812">Transmembrane</keyword>
<evidence type="ECO:0000256" key="1">
    <source>
        <dbReference type="ARBA" id="ARBA00004141"/>
    </source>
</evidence>
<organism evidence="6 7">
    <name type="scientific">Orbilia javanica</name>
    <dbReference type="NCBI Taxonomy" id="47235"/>
    <lineage>
        <taxon>Eukaryota</taxon>
        <taxon>Fungi</taxon>
        <taxon>Dikarya</taxon>
        <taxon>Ascomycota</taxon>
        <taxon>Pezizomycotina</taxon>
        <taxon>Orbiliomycetes</taxon>
        <taxon>Orbiliales</taxon>
        <taxon>Orbiliaceae</taxon>
        <taxon>Orbilia</taxon>
    </lineage>
</organism>
<accession>A0AAN8R8R4</accession>
<feature type="transmembrane region" description="Helical" evidence="5">
    <location>
        <begin position="156"/>
        <end position="182"/>
    </location>
</feature>
<dbReference type="EMBL" id="JAVHNR010000010">
    <property type="protein sequence ID" value="KAK6331861.1"/>
    <property type="molecule type" value="Genomic_DNA"/>
</dbReference>
<dbReference type="Proteomes" id="UP001313282">
    <property type="component" value="Unassembled WGS sequence"/>
</dbReference>
<keyword evidence="7" id="KW-1185">Reference proteome</keyword>
<evidence type="ECO:0000256" key="2">
    <source>
        <dbReference type="ARBA" id="ARBA00022692"/>
    </source>
</evidence>
<name>A0AAN8R8R4_9PEZI</name>
<dbReference type="InterPro" id="IPR007568">
    <property type="entry name" value="RTA1"/>
</dbReference>
<evidence type="ECO:0000256" key="4">
    <source>
        <dbReference type="ARBA" id="ARBA00023136"/>
    </source>
</evidence>